<dbReference type="GO" id="GO:0043005">
    <property type="term" value="C:neuron projection"/>
    <property type="evidence" value="ECO:0007669"/>
    <property type="project" value="UniProtKB-SubCell"/>
</dbReference>
<keyword evidence="15" id="KW-0325">Glycoprotein</keyword>
<keyword evidence="17" id="KW-0966">Cell projection</keyword>
<evidence type="ECO:0000256" key="5">
    <source>
        <dbReference type="ARBA" id="ARBA00022692"/>
    </source>
</evidence>
<keyword evidence="11 22" id="KW-1133">Transmembrane helix</keyword>
<evidence type="ECO:0000256" key="16">
    <source>
        <dbReference type="ARBA" id="ARBA00023257"/>
    </source>
</evidence>
<evidence type="ECO:0000256" key="2">
    <source>
        <dbReference type="ARBA" id="ARBA00004487"/>
    </source>
</evidence>
<dbReference type="InterPro" id="IPR002126">
    <property type="entry name" value="Cadherin-like_dom"/>
</dbReference>
<evidence type="ECO:0000259" key="23">
    <source>
        <dbReference type="PROSITE" id="PS50268"/>
    </source>
</evidence>
<evidence type="ECO:0000256" key="4">
    <source>
        <dbReference type="ARBA" id="ARBA00022475"/>
    </source>
</evidence>
<dbReference type="InterPro" id="IPR015919">
    <property type="entry name" value="Cadherin-like_sf"/>
</dbReference>
<evidence type="ECO:0000313" key="25">
    <source>
        <dbReference type="Proteomes" id="UP000289886"/>
    </source>
</evidence>
<dbReference type="SMART" id="SM00112">
    <property type="entry name" value="CA"/>
    <property type="match status" value="2"/>
</dbReference>
<dbReference type="SUPFAM" id="SSF49899">
    <property type="entry name" value="Concanavalin A-like lectins/glucanases"/>
    <property type="match status" value="1"/>
</dbReference>
<evidence type="ECO:0000256" key="9">
    <source>
        <dbReference type="ARBA" id="ARBA00022837"/>
    </source>
</evidence>
<evidence type="ECO:0000256" key="18">
    <source>
        <dbReference type="ARBA" id="ARBA00035006"/>
    </source>
</evidence>
<dbReference type="SUPFAM" id="SSF49313">
    <property type="entry name" value="Cadherin-like"/>
    <property type="match status" value="2"/>
</dbReference>
<evidence type="ECO:0000256" key="22">
    <source>
        <dbReference type="SAM" id="Phobius"/>
    </source>
</evidence>
<dbReference type="PRINTS" id="PR00205">
    <property type="entry name" value="CADHERIN"/>
</dbReference>
<keyword evidence="13" id="KW-0333">Golgi apparatus</keyword>
<dbReference type="FunFam" id="2.60.40.60:FF:000062">
    <property type="entry name" value="Calsyntenin 3"/>
    <property type="match status" value="1"/>
</dbReference>
<evidence type="ECO:0000256" key="20">
    <source>
        <dbReference type="ARBA" id="ARBA00069678"/>
    </source>
</evidence>
<evidence type="ECO:0000256" key="19">
    <source>
        <dbReference type="ARBA" id="ARBA00035015"/>
    </source>
</evidence>
<protein>
    <recommendedName>
        <fullName evidence="20">Calsyntenin-1</fullName>
    </recommendedName>
</protein>
<comment type="similarity">
    <text evidence="19">Belongs to the calsyntenin family.</text>
</comment>
<evidence type="ECO:0000256" key="15">
    <source>
        <dbReference type="ARBA" id="ARBA00023180"/>
    </source>
</evidence>
<dbReference type="GO" id="GO:0051965">
    <property type="term" value="P:positive regulation of synapse assembly"/>
    <property type="evidence" value="ECO:0007669"/>
    <property type="project" value="TreeGrafter"/>
</dbReference>
<sequence length="944" mass="106555">MPLNSCLVVAFEERYTVNKHKPWIETTYHGIVTENDDKVLLDPPLIALDKDAPLRYAESFEVTVTKEGEICGFRIHGQNVPFEAVVLDKTTGEGVLRTKEKLDCELQKEHTFTIQAYDCGEGPDGANMKKSHKANVHIQVNDVNEYSPVFKEKSYKATVIEGKKYDNILKVEAVDADCSFQFSQICNYEIVTPDVPFTIDKDGYIRNTEKLNHSKERSYKLTVTAYDCGKKRATDDVLVKINIKPTCKPGWQDWSKRMEYEPGTGSLSLFPSMHLETCEEPITSIQANIELETNHIGKGCDRDTYSEKSLHRLCGASSGTVELLPAPSSTANWTVGLPTDNGHDSDQVFEFNGTQAIRIPEEIVTSSLKKPFTISVWMRHGPGAREKETILCSSDMTDMNRHHYSLYVHSCRLVFLFRQDPAENENYKPAEFHWKLDQVCDKEWHHYVLNIEFPSVALYVDGNSYDPFLVTEDYPLHPSKIETQLVVGACWQGGILRMSQFFRGNLAGLMIRSGKLENKKVIDCLYTCKEGLDIQLPEEVGTGIKVQFNPSQSLLTMEGDDVESFDKAMQHISYLNSRQFPTPGIRRLKVTTTVKCFNEETCIAVPDAEGYVMVLQPEEPKISLSGIDHFARAASEFESNEGVILFPELRIVSTITREVEPEGEGEDDPTVQESVVSEEIMHNLDTCEVAVLGDELNAEQESLEVDLVLIQQKGMEMSSSNLGMIITGVDTMDNYEQVLHLIRYRNWHTQSLFDRKFKLVCSELNGRYISNEFKVEVNVIHTANPVDHPNNVMAQPEFVNPMHHGSVDLSGHNLVNAHQSSVVPSAATIVIVVCVSFLAFMIILGVFRIRAAHQKTVRDHESGKENEMDWDDSALTITVNPMELEPGRWIIYQKQFQLFTEAGSQIWVVAVIRVFRAESHAFSSVKEVNCMPNWSVNFGLGLMA</sequence>
<gene>
    <name evidence="24" type="ORF">EOD39_21019</name>
</gene>
<dbReference type="GO" id="GO:0005789">
    <property type="term" value="C:endoplasmic reticulum membrane"/>
    <property type="evidence" value="ECO:0007669"/>
    <property type="project" value="UniProtKB-SubCell"/>
</dbReference>
<keyword evidence="4" id="KW-1003">Cell membrane</keyword>
<evidence type="ECO:0000256" key="6">
    <source>
        <dbReference type="ARBA" id="ARBA00022729"/>
    </source>
</evidence>
<dbReference type="PANTHER" id="PTHR14139">
    <property type="entry name" value="CALSYNTENIN"/>
    <property type="match status" value="1"/>
</dbReference>
<dbReference type="GO" id="GO:0005509">
    <property type="term" value="F:calcium ion binding"/>
    <property type="evidence" value="ECO:0007669"/>
    <property type="project" value="UniProtKB-UniRule"/>
</dbReference>
<dbReference type="GO" id="GO:0050806">
    <property type="term" value="P:positive regulation of synaptic transmission"/>
    <property type="evidence" value="ECO:0007669"/>
    <property type="project" value="TreeGrafter"/>
</dbReference>
<dbReference type="InterPro" id="IPR013320">
    <property type="entry name" value="ConA-like_dom_sf"/>
</dbReference>
<keyword evidence="12" id="KW-0770">Synapse</keyword>
<keyword evidence="10" id="KW-0130">Cell adhesion</keyword>
<dbReference type="Pfam" id="PF19699">
    <property type="entry name" value="CLSTN_C"/>
    <property type="match status" value="1"/>
</dbReference>
<evidence type="ECO:0000256" key="21">
    <source>
        <dbReference type="PROSITE-ProRule" id="PRU00043"/>
    </source>
</evidence>
<dbReference type="GO" id="GO:0009986">
    <property type="term" value="C:cell surface"/>
    <property type="evidence" value="ECO:0007669"/>
    <property type="project" value="TreeGrafter"/>
</dbReference>
<keyword evidence="5 22" id="KW-0812">Transmembrane</keyword>
<keyword evidence="14 22" id="KW-0472">Membrane</keyword>
<evidence type="ECO:0000256" key="10">
    <source>
        <dbReference type="ARBA" id="ARBA00022889"/>
    </source>
</evidence>
<evidence type="ECO:0000256" key="12">
    <source>
        <dbReference type="ARBA" id="ARBA00023018"/>
    </source>
</evidence>
<dbReference type="InterPro" id="IPR045588">
    <property type="entry name" value="CLSTN_C"/>
</dbReference>
<keyword evidence="7" id="KW-0677">Repeat</keyword>
<feature type="transmembrane region" description="Helical" evidence="22">
    <location>
        <begin position="826"/>
        <end position="847"/>
    </location>
</feature>
<evidence type="ECO:0000256" key="11">
    <source>
        <dbReference type="ARBA" id="ARBA00022989"/>
    </source>
</evidence>
<evidence type="ECO:0000256" key="7">
    <source>
        <dbReference type="ARBA" id="ARBA00022737"/>
    </source>
</evidence>
<evidence type="ECO:0000256" key="13">
    <source>
        <dbReference type="ARBA" id="ARBA00023034"/>
    </source>
</evidence>
<dbReference type="GO" id="GO:0000139">
    <property type="term" value="C:Golgi membrane"/>
    <property type="evidence" value="ECO:0007669"/>
    <property type="project" value="UniProtKB-SubCell"/>
</dbReference>
<dbReference type="Gene3D" id="2.60.120.200">
    <property type="match status" value="1"/>
</dbReference>
<comment type="caution">
    <text evidence="24">The sequence shown here is derived from an EMBL/GenBank/DDBJ whole genome shotgun (WGS) entry which is preliminary data.</text>
</comment>
<dbReference type="AlphaFoldDB" id="A0A444UTV1"/>
<evidence type="ECO:0000256" key="1">
    <source>
        <dbReference type="ARBA" id="ARBA00004115"/>
    </source>
</evidence>
<dbReference type="GO" id="GO:0045211">
    <property type="term" value="C:postsynaptic membrane"/>
    <property type="evidence" value="ECO:0007669"/>
    <property type="project" value="UniProtKB-SubCell"/>
</dbReference>
<feature type="domain" description="Cadherin" evidence="23">
    <location>
        <begin position="151"/>
        <end position="251"/>
    </location>
</feature>
<dbReference type="FunFam" id="2.60.120.200:FF:000036">
    <property type="entry name" value="Calsyntenin 1"/>
    <property type="match status" value="1"/>
</dbReference>
<evidence type="ECO:0000256" key="14">
    <source>
        <dbReference type="ARBA" id="ARBA00023136"/>
    </source>
</evidence>
<evidence type="ECO:0000256" key="17">
    <source>
        <dbReference type="ARBA" id="ARBA00023273"/>
    </source>
</evidence>
<proteinExistence type="inferred from homology"/>
<dbReference type="PROSITE" id="PS50268">
    <property type="entry name" value="CADHERIN_2"/>
    <property type="match status" value="2"/>
</dbReference>
<keyword evidence="9 21" id="KW-0106">Calcium</keyword>
<dbReference type="EMBL" id="SCEB01008221">
    <property type="protein sequence ID" value="RXM91592.1"/>
    <property type="molecule type" value="Genomic_DNA"/>
</dbReference>
<name>A0A444UTV1_ACIRT</name>
<keyword evidence="8" id="KW-0256">Endoplasmic reticulum</keyword>
<evidence type="ECO:0000256" key="8">
    <source>
        <dbReference type="ARBA" id="ARBA00022824"/>
    </source>
</evidence>
<keyword evidence="6" id="KW-0732">Signal</keyword>
<dbReference type="Proteomes" id="UP000289886">
    <property type="component" value="Unassembled WGS sequence"/>
</dbReference>
<dbReference type="Gene3D" id="2.60.40.60">
    <property type="entry name" value="Cadherins"/>
    <property type="match status" value="2"/>
</dbReference>
<keyword evidence="25" id="KW-1185">Reference proteome</keyword>
<evidence type="ECO:0000256" key="3">
    <source>
        <dbReference type="ARBA" id="ARBA00004614"/>
    </source>
</evidence>
<evidence type="ECO:0000313" key="24">
    <source>
        <dbReference type="EMBL" id="RXM91592.1"/>
    </source>
</evidence>
<dbReference type="PANTHER" id="PTHR14139:SF4">
    <property type="entry name" value="CALSYNTENIN-1"/>
    <property type="match status" value="1"/>
</dbReference>
<dbReference type="CDD" id="cd11304">
    <property type="entry name" value="Cadherin_repeat"/>
    <property type="match status" value="2"/>
</dbReference>
<organism evidence="24 25">
    <name type="scientific">Acipenser ruthenus</name>
    <name type="common">Sterlet sturgeon</name>
    <dbReference type="NCBI Taxonomy" id="7906"/>
    <lineage>
        <taxon>Eukaryota</taxon>
        <taxon>Metazoa</taxon>
        <taxon>Chordata</taxon>
        <taxon>Craniata</taxon>
        <taxon>Vertebrata</taxon>
        <taxon>Euteleostomi</taxon>
        <taxon>Actinopterygii</taxon>
        <taxon>Chondrostei</taxon>
        <taxon>Acipenseriformes</taxon>
        <taxon>Acipenseridae</taxon>
        <taxon>Acipenser</taxon>
    </lineage>
</organism>
<reference evidence="24 25" key="1">
    <citation type="submission" date="2019-01" db="EMBL/GenBank/DDBJ databases">
        <title>Draft Genome and Complete Hox-Cluster Characterization of the Sterlet Sturgeon (Acipenser ruthenus).</title>
        <authorList>
            <person name="Wei Q."/>
        </authorList>
    </citation>
    <scope>NUCLEOTIDE SEQUENCE [LARGE SCALE GENOMIC DNA]</scope>
    <source>
        <strain evidence="24">WHYD16114868_AA</strain>
        <tissue evidence="24">Blood</tissue>
    </source>
</reference>
<dbReference type="FunFam" id="2.60.40.60:FF:000025">
    <property type="entry name" value="Calsyntenin 1"/>
    <property type="match status" value="1"/>
</dbReference>
<keyword evidence="16" id="KW-0628">Postsynaptic cell membrane</keyword>
<dbReference type="GO" id="GO:0007156">
    <property type="term" value="P:homophilic cell adhesion via plasma membrane adhesion molecules"/>
    <property type="evidence" value="ECO:0007669"/>
    <property type="project" value="InterPro"/>
</dbReference>
<accession>A0A444UTV1</accession>
<feature type="domain" description="Cadherin" evidence="23">
    <location>
        <begin position="24"/>
        <end position="150"/>
    </location>
</feature>
<comment type="subcellular location">
    <subcellularLocation>
        <location evidence="2">Cell projection</location>
        <location evidence="2">Neuron projection</location>
    </subcellularLocation>
    <subcellularLocation>
        <location evidence="1">Endoplasmic reticulum membrane</location>
        <topology evidence="1">Single-pass type I membrane protein</topology>
    </subcellularLocation>
    <subcellularLocation>
        <location evidence="3">Golgi apparatus membrane</location>
        <topology evidence="3">Single-pass type I membrane protein</topology>
    </subcellularLocation>
    <subcellularLocation>
        <location evidence="18">Postsynaptic cell membrane</location>
        <topology evidence="18">Single-pass type I membrane protein</topology>
    </subcellularLocation>
</comment>